<keyword evidence="5 8" id="KW-1133">Transmembrane helix</keyword>
<evidence type="ECO:0000256" key="1">
    <source>
        <dbReference type="ARBA" id="ARBA00004651"/>
    </source>
</evidence>
<keyword evidence="6 8" id="KW-0472">Membrane</keyword>
<keyword evidence="4" id="KW-0813">Transport</keyword>
<dbReference type="AlphaFoldDB" id="J5KS06"/>
<dbReference type="GO" id="GO:0005886">
    <property type="term" value="C:plasma membrane"/>
    <property type="evidence" value="ECO:0007669"/>
    <property type="project" value="UniProtKB-SubCell"/>
</dbReference>
<evidence type="ECO:0000256" key="2">
    <source>
        <dbReference type="ARBA" id="ARBA00022475"/>
    </source>
</evidence>
<evidence type="ECO:0000256" key="4">
    <source>
        <dbReference type="ARBA" id="ARBA00022982"/>
    </source>
</evidence>
<protein>
    <submittedName>
        <fullName evidence="9">Putative disulfide bond formation protein B</fullName>
    </submittedName>
</protein>
<keyword evidence="2" id="KW-1003">Cell membrane</keyword>
<organism evidence="9 10">
    <name type="scientific">SAR86 cluster bacterium SAR86B</name>
    <dbReference type="NCBI Taxonomy" id="1123867"/>
    <lineage>
        <taxon>Bacteria</taxon>
        <taxon>Pseudomonadati</taxon>
        <taxon>Pseudomonadota</taxon>
        <taxon>Gammaproteobacteria</taxon>
        <taxon>SAR86 cluster</taxon>
    </lineage>
</organism>
<evidence type="ECO:0000313" key="10">
    <source>
        <dbReference type="Proteomes" id="UP000010116"/>
    </source>
</evidence>
<name>J5KS06_9GAMM</name>
<keyword evidence="4" id="KW-0249">Electron transport</keyword>
<evidence type="ECO:0000256" key="5">
    <source>
        <dbReference type="ARBA" id="ARBA00022989"/>
    </source>
</evidence>
<dbReference type="InterPro" id="IPR023380">
    <property type="entry name" value="DsbB-like_sf"/>
</dbReference>
<dbReference type="GO" id="GO:0015035">
    <property type="term" value="F:protein-disulfide reductase activity"/>
    <property type="evidence" value="ECO:0007669"/>
    <property type="project" value="InterPro"/>
</dbReference>
<dbReference type="Pfam" id="PF02600">
    <property type="entry name" value="DsbB"/>
    <property type="match status" value="1"/>
</dbReference>
<dbReference type="PANTHER" id="PTHR36570:SF3">
    <property type="entry name" value="DISULFIDE BOND FORMATION PROTEIN B"/>
    <property type="match status" value="1"/>
</dbReference>
<evidence type="ECO:0000256" key="7">
    <source>
        <dbReference type="ARBA" id="ARBA00023284"/>
    </source>
</evidence>
<accession>J5KS06</accession>
<feature type="transmembrane region" description="Helical" evidence="8">
    <location>
        <begin position="76"/>
        <end position="95"/>
    </location>
</feature>
<feature type="transmembrane region" description="Helical" evidence="8">
    <location>
        <begin position="12"/>
        <end position="34"/>
    </location>
</feature>
<dbReference type="Gene3D" id="1.20.1550.10">
    <property type="entry name" value="DsbB-like"/>
    <property type="match status" value="1"/>
</dbReference>
<dbReference type="PANTHER" id="PTHR36570">
    <property type="entry name" value="DISULFIDE BOND FORMATION PROTEIN B"/>
    <property type="match status" value="1"/>
</dbReference>
<evidence type="ECO:0000256" key="6">
    <source>
        <dbReference type="ARBA" id="ARBA00023136"/>
    </source>
</evidence>
<dbReference type="Proteomes" id="UP000010116">
    <property type="component" value="Unassembled WGS sequence"/>
</dbReference>
<sequence length="170" mass="19115">MFKRLKNFIISVYQNYFEIASCLGATTIILLAILMDKILVLQACPMCIMTRYVFGIIAVISFLGFIAKKLFIIDKYLIVLASLAGIAVTSKQIYLQNLSPEEISNLPMGCGMPLETQIEYFGFFGGIANAYKGGPTCAEVNWSFIFNFAEWGFIFFVIFFVSSILKIFKV</sequence>
<keyword evidence="7" id="KW-0676">Redox-active center</keyword>
<dbReference type="HOGENOM" id="CLU_098660_1_1_6"/>
<evidence type="ECO:0000313" key="9">
    <source>
        <dbReference type="EMBL" id="EJP74046.1"/>
    </source>
</evidence>
<reference evidence="9 10" key="1">
    <citation type="journal article" date="2012" name="ISME J.">
        <title>Genomic insights to SAR86, an abundant and uncultivated marine bacterial lineage.</title>
        <authorList>
            <person name="Dupont C.L."/>
            <person name="Rusch D.B."/>
            <person name="Yooseph S."/>
            <person name="Lombardo M.J."/>
            <person name="Richter R.A."/>
            <person name="Valas R."/>
            <person name="Novotny M."/>
            <person name="Yee-Greenbaum J."/>
            <person name="Selengut J.D."/>
            <person name="Haft D.H."/>
            <person name="Halpern A.L."/>
            <person name="Lasken R.S."/>
            <person name="Nealson K."/>
            <person name="Friedman R."/>
            <person name="Venter J.C."/>
        </authorList>
    </citation>
    <scope>NUCLEOTIDE SEQUENCE [LARGE SCALE GENOMIC DNA]</scope>
</reference>
<dbReference type="SUPFAM" id="SSF158442">
    <property type="entry name" value="DsbB-like"/>
    <property type="match status" value="1"/>
</dbReference>
<dbReference type="GO" id="GO:0006457">
    <property type="term" value="P:protein folding"/>
    <property type="evidence" value="ECO:0007669"/>
    <property type="project" value="InterPro"/>
</dbReference>
<evidence type="ECO:0000256" key="3">
    <source>
        <dbReference type="ARBA" id="ARBA00022692"/>
    </source>
</evidence>
<feature type="transmembrane region" description="Helical" evidence="8">
    <location>
        <begin position="40"/>
        <end position="64"/>
    </location>
</feature>
<dbReference type="InterPro" id="IPR003752">
    <property type="entry name" value="DiS_bond_form_DsbB/BdbC"/>
</dbReference>
<dbReference type="EMBL" id="JH611163">
    <property type="protein sequence ID" value="EJP74046.1"/>
    <property type="molecule type" value="Genomic_DNA"/>
</dbReference>
<gene>
    <name evidence="9" type="ORF">NT02SARS_1676</name>
</gene>
<evidence type="ECO:0000256" key="8">
    <source>
        <dbReference type="SAM" id="Phobius"/>
    </source>
</evidence>
<feature type="transmembrane region" description="Helical" evidence="8">
    <location>
        <begin position="148"/>
        <end position="168"/>
    </location>
</feature>
<proteinExistence type="predicted"/>
<keyword evidence="3 8" id="KW-0812">Transmembrane</keyword>
<dbReference type="InterPro" id="IPR050183">
    <property type="entry name" value="DsbB"/>
</dbReference>
<comment type="subcellular location">
    <subcellularLocation>
        <location evidence="1">Cell membrane</location>
        <topology evidence="1">Multi-pass membrane protein</topology>
    </subcellularLocation>
</comment>